<dbReference type="InterPro" id="IPR027417">
    <property type="entry name" value="P-loop_NTPase"/>
</dbReference>
<keyword evidence="1 5" id="KW-0547">Nucleotide-binding</keyword>
<dbReference type="InterPro" id="IPR014016">
    <property type="entry name" value="UvrD-like_ATP-bd"/>
</dbReference>
<evidence type="ECO:0000256" key="3">
    <source>
        <dbReference type="ARBA" id="ARBA00022806"/>
    </source>
</evidence>
<reference evidence="7" key="2">
    <citation type="journal article" date="2021" name="PeerJ">
        <title>Extensive microbial diversity within the chicken gut microbiome revealed by metagenomics and culture.</title>
        <authorList>
            <person name="Gilroy R."/>
            <person name="Ravi A."/>
            <person name="Getino M."/>
            <person name="Pursley I."/>
            <person name="Horton D.L."/>
            <person name="Alikhan N.F."/>
            <person name="Baker D."/>
            <person name="Gharbi K."/>
            <person name="Hall N."/>
            <person name="Watson M."/>
            <person name="Adriaenssens E.M."/>
            <person name="Foster-Nyarko E."/>
            <person name="Jarju S."/>
            <person name="Secka A."/>
            <person name="Antonio M."/>
            <person name="Oren A."/>
            <person name="Chaudhuri R.R."/>
            <person name="La Ragione R."/>
            <person name="Hildebrand F."/>
            <person name="Pallen M.J."/>
        </authorList>
    </citation>
    <scope>NUCLEOTIDE SEQUENCE</scope>
    <source>
        <strain evidence="7">ChiW16-3235</strain>
    </source>
</reference>
<dbReference type="InterPro" id="IPR000212">
    <property type="entry name" value="DNA_helicase_UvrD/REP"/>
</dbReference>
<evidence type="ECO:0000256" key="2">
    <source>
        <dbReference type="ARBA" id="ARBA00022801"/>
    </source>
</evidence>
<dbReference type="GO" id="GO:0003677">
    <property type="term" value="F:DNA binding"/>
    <property type="evidence" value="ECO:0007669"/>
    <property type="project" value="InterPro"/>
</dbReference>
<evidence type="ECO:0000313" key="8">
    <source>
        <dbReference type="Proteomes" id="UP000823913"/>
    </source>
</evidence>
<dbReference type="SUPFAM" id="SSF52540">
    <property type="entry name" value="P-loop containing nucleoside triphosphate hydrolases"/>
    <property type="match status" value="1"/>
</dbReference>
<dbReference type="GO" id="GO:0000725">
    <property type="term" value="P:recombinational repair"/>
    <property type="evidence" value="ECO:0007669"/>
    <property type="project" value="TreeGrafter"/>
</dbReference>
<accession>A0A9D1E6R6</accession>
<evidence type="ECO:0000313" key="7">
    <source>
        <dbReference type="EMBL" id="HIR67320.1"/>
    </source>
</evidence>
<keyword evidence="3 5" id="KW-0347">Helicase</keyword>
<dbReference type="AlphaFoldDB" id="A0A9D1E6R6"/>
<organism evidence="7 8">
    <name type="scientific">Candidatus Coproplasma avicola</name>
    <dbReference type="NCBI Taxonomy" id="2840744"/>
    <lineage>
        <taxon>Bacteria</taxon>
        <taxon>Bacillati</taxon>
        <taxon>Bacillota</taxon>
        <taxon>Clostridia</taxon>
        <taxon>Eubacteriales</taxon>
        <taxon>Candidatus Coproplasma</taxon>
    </lineage>
</organism>
<dbReference type="Proteomes" id="UP000823913">
    <property type="component" value="Unassembled WGS sequence"/>
</dbReference>
<keyword evidence="4 5" id="KW-0067">ATP-binding</keyword>
<evidence type="ECO:0000256" key="5">
    <source>
        <dbReference type="PROSITE-ProRule" id="PRU00560"/>
    </source>
</evidence>
<proteinExistence type="predicted"/>
<dbReference type="PANTHER" id="PTHR11070">
    <property type="entry name" value="UVRD / RECB / PCRA DNA HELICASE FAMILY MEMBER"/>
    <property type="match status" value="1"/>
</dbReference>
<comment type="caution">
    <text evidence="7">The sequence shown here is derived from an EMBL/GenBank/DDBJ whole genome shotgun (WGS) entry which is preliminary data.</text>
</comment>
<feature type="domain" description="UvrD-like helicase ATP-binding" evidence="6">
    <location>
        <begin position="227"/>
        <end position="672"/>
    </location>
</feature>
<name>A0A9D1E6R6_9FIRM</name>
<evidence type="ECO:0000256" key="4">
    <source>
        <dbReference type="ARBA" id="ARBA00022840"/>
    </source>
</evidence>
<dbReference type="GO" id="GO:0016787">
    <property type="term" value="F:hydrolase activity"/>
    <property type="evidence" value="ECO:0007669"/>
    <property type="project" value="UniProtKB-UniRule"/>
</dbReference>
<gene>
    <name evidence="7" type="ORF">IAB94_04675</name>
</gene>
<dbReference type="PANTHER" id="PTHR11070:SF17">
    <property type="entry name" value="DNA HELICASE IV"/>
    <property type="match status" value="1"/>
</dbReference>
<dbReference type="Gene3D" id="3.40.50.300">
    <property type="entry name" value="P-loop containing nucleotide triphosphate hydrolases"/>
    <property type="match status" value="3"/>
</dbReference>
<reference evidence="7" key="1">
    <citation type="submission" date="2020-10" db="EMBL/GenBank/DDBJ databases">
        <authorList>
            <person name="Gilroy R."/>
        </authorList>
    </citation>
    <scope>NUCLEOTIDE SEQUENCE</scope>
    <source>
        <strain evidence="7">ChiW16-3235</strain>
    </source>
</reference>
<dbReference type="GO" id="GO:0005524">
    <property type="term" value="F:ATP binding"/>
    <property type="evidence" value="ECO:0007669"/>
    <property type="project" value="UniProtKB-UniRule"/>
</dbReference>
<sequence>MADIKEIKKILSPSKQPDKAFYLDLLDEDKQRAYEEEHLSAVLLMLKAIYVKKLLDGIKASMAERDALQRAPDYNAEKYRRVLELNAKIAEFRQKVESYKCFFVEPYFARMDLYDDKDGYNSYYIGKKGDYGLEIVDWRAPLARKYYQKSQLKFSINEFDFKLILRRALRVHNGKLLGFQNEYLCLDDYLTKEEIGGRDESVIFDPFLKDILKSRKEKQEICDIIETIQEQQYEIITAPEREQFAVQGVAGSGKTMIMLHRLSYLMYNDESIRPSDVLVITPSDSFNAFIDELAQVLELEKVKTSTLDSYFIALLKNTGINLEGKVDYHADVPADYLGYIYSDKFSSDAAKKLAKIYSAVRSMLSREVGGELIDRVLSCAESQMAEYERIKNTSVRVRRCVLGEIKEKPDGGLYYTKQMRALFNCLSDVREFLQLNESEKRMDGYYYFYRQLLSFYKSLHFIRRYGEKICLNAVEDLKALGTVVEKEIFDLKRYKNNLSGREEYTYPDRIAKREELKSEIASTISRVESILSQFAAAFDFAEVARGEGYLVHIGKCEDTVDLARFFYKEIVRSVKTRYGVSNKIMCRADVFALCAVLSSVGYDLTPKYSFVFVDEAQDISPAEYAVIKYVNGDACFNVFGDLKQNITPYRGVRDWNQLGYSVYTLNRNYRNTNQIVEYVASQLGIDMQPIGLPGDEVESIAPKSIGRYLSDKKGLRAVITSEANLQKFTRKAYNVVRESGVISKSKINIMTVYESKGLEFTAVAVVDGDLSVNEKYIAYTRALKELAVVH</sequence>
<keyword evidence="2 5" id="KW-0378">Hydrolase</keyword>
<protein>
    <submittedName>
        <fullName evidence="7">UvrD-helicase domain-containing protein</fullName>
    </submittedName>
</protein>
<evidence type="ECO:0000259" key="6">
    <source>
        <dbReference type="PROSITE" id="PS51198"/>
    </source>
</evidence>
<evidence type="ECO:0000256" key="1">
    <source>
        <dbReference type="ARBA" id="ARBA00022741"/>
    </source>
</evidence>
<feature type="binding site" evidence="5">
    <location>
        <begin position="248"/>
        <end position="255"/>
    </location>
    <ligand>
        <name>ATP</name>
        <dbReference type="ChEBI" id="CHEBI:30616"/>
    </ligand>
</feature>
<dbReference type="EMBL" id="DVHK01000094">
    <property type="protein sequence ID" value="HIR67320.1"/>
    <property type="molecule type" value="Genomic_DNA"/>
</dbReference>
<dbReference type="PROSITE" id="PS51198">
    <property type="entry name" value="UVRD_HELICASE_ATP_BIND"/>
    <property type="match status" value="1"/>
</dbReference>
<dbReference type="GO" id="GO:0043138">
    <property type="term" value="F:3'-5' DNA helicase activity"/>
    <property type="evidence" value="ECO:0007669"/>
    <property type="project" value="TreeGrafter"/>
</dbReference>
<dbReference type="Pfam" id="PF00580">
    <property type="entry name" value="UvrD-helicase"/>
    <property type="match status" value="1"/>
</dbReference>
<dbReference type="GO" id="GO:0005829">
    <property type="term" value="C:cytosol"/>
    <property type="evidence" value="ECO:0007669"/>
    <property type="project" value="TreeGrafter"/>
</dbReference>